<reference evidence="1" key="1">
    <citation type="submission" date="2021-04" db="EMBL/GenBank/DDBJ databases">
        <title>Sequencing of actinobacteria type strains.</title>
        <authorList>
            <person name="Nguyen G.-S."/>
            <person name="Wentzel A."/>
        </authorList>
    </citation>
    <scope>NUCLEOTIDE SEQUENCE</scope>
    <source>
        <strain evidence="1">DSM 42095</strain>
    </source>
</reference>
<keyword evidence="2" id="KW-1185">Reference proteome</keyword>
<organism evidence="1 2">
    <name type="scientific">Streptomyces daliensis</name>
    <dbReference type="NCBI Taxonomy" id="299421"/>
    <lineage>
        <taxon>Bacteria</taxon>
        <taxon>Bacillati</taxon>
        <taxon>Actinomycetota</taxon>
        <taxon>Actinomycetes</taxon>
        <taxon>Kitasatosporales</taxon>
        <taxon>Streptomycetaceae</taxon>
        <taxon>Streptomyces</taxon>
    </lineage>
</organism>
<protein>
    <submittedName>
        <fullName evidence="1">Aminotransferase</fullName>
    </submittedName>
</protein>
<name>A0A8T4J653_9ACTN</name>
<keyword evidence="1" id="KW-0032">Aminotransferase</keyword>
<dbReference type="EMBL" id="JAGSMN010002017">
    <property type="protein sequence ID" value="MBR7678920.1"/>
    <property type="molecule type" value="Genomic_DNA"/>
</dbReference>
<dbReference type="GO" id="GO:0008483">
    <property type="term" value="F:transaminase activity"/>
    <property type="evidence" value="ECO:0007669"/>
    <property type="project" value="UniProtKB-KW"/>
</dbReference>
<accession>A0A8T4J653</accession>
<dbReference type="AlphaFoldDB" id="A0A8T4J653"/>
<evidence type="ECO:0000313" key="2">
    <source>
        <dbReference type="Proteomes" id="UP000675554"/>
    </source>
</evidence>
<sequence>MAAGTLDMVATFAAVDRARAAFGRLAGVPVERVAVGTAVSTHVGMIAASLPTGAEVLVAEGDFSSVVNPFTVRGDLKLRTVKGLT</sequence>
<gene>
    <name evidence="1" type="ORF">KDA82_39445</name>
</gene>
<evidence type="ECO:0000313" key="1">
    <source>
        <dbReference type="EMBL" id="MBR7678920.1"/>
    </source>
</evidence>
<keyword evidence="1" id="KW-0808">Transferase</keyword>
<feature type="non-terminal residue" evidence="1">
    <location>
        <position position="85"/>
    </location>
</feature>
<dbReference type="Proteomes" id="UP000675554">
    <property type="component" value="Unassembled WGS sequence"/>
</dbReference>
<proteinExistence type="predicted"/>
<dbReference type="InterPro" id="IPR015421">
    <property type="entry name" value="PyrdxlP-dep_Trfase_major"/>
</dbReference>
<dbReference type="Gene3D" id="3.40.640.10">
    <property type="entry name" value="Type I PLP-dependent aspartate aminotransferase-like (Major domain)"/>
    <property type="match status" value="1"/>
</dbReference>
<comment type="caution">
    <text evidence="1">The sequence shown here is derived from an EMBL/GenBank/DDBJ whole genome shotgun (WGS) entry which is preliminary data.</text>
</comment>